<proteinExistence type="predicted"/>
<name>A0ABS4P234_9BACL</name>
<gene>
    <name evidence="1" type="ORF">J2Z70_006598</name>
</gene>
<evidence type="ECO:0000313" key="2">
    <source>
        <dbReference type="Proteomes" id="UP000773462"/>
    </source>
</evidence>
<organism evidence="1 2">
    <name type="scientific">Paenibacillus silagei</name>
    <dbReference type="NCBI Taxonomy" id="1670801"/>
    <lineage>
        <taxon>Bacteria</taxon>
        <taxon>Bacillati</taxon>
        <taxon>Bacillota</taxon>
        <taxon>Bacilli</taxon>
        <taxon>Bacillales</taxon>
        <taxon>Paenibacillaceae</taxon>
        <taxon>Paenibacillus</taxon>
    </lineage>
</organism>
<protein>
    <submittedName>
        <fullName evidence="1">Uncharacterized protein</fullName>
    </submittedName>
</protein>
<comment type="caution">
    <text evidence="1">The sequence shown here is derived from an EMBL/GenBank/DDBJ whole genome shotgun (WGS) entry which is preliminary data.</text>
</comment>
<reference evidence="1 2" key="1">
    <citation type="submission" date="2021-03" db="EMBL/GenBank/DDBJ databases">
        <title>Genomic Encyclopedia of Type Strains, Phase IV (KMG-IV): sequencing the most valuable type-strain genomes for metagenomic binning, comparative biology and taxonomic classification.</title>
        <authorList>
            <person name="Goeker M."/>
        </authorList>
    </citation>
    <scope>NUCLEOTIDE SEQUENCE [LARGE SCALE GENOMIC DNA]</scope>
    <source>
        <strain evidence="1 2">DSM 101953</strain>
    </source>
</reference>
<evidence type="ECO:0000313" key="1">
    <source>
        <dbReference type="EMBL" id="MBP2116368.1"/>
    </source>
</evidence>
<dbReference type="EMBL" id="JAGGLV010000044">
    <property type="protein sequence ID" value="MBP2116368.1"/>
    <property type="molecule type" value="Genomic_DNA"/>
</dbReference>
<sequence length="81" mass="9035">MEKGHLNNPDTPHGGKINHRSCFFSTCLLLSIKKRGIKLRFSTCFSGGGISPFISFHPIIDIAFKLRIAKSALLNYTKVEN</sequence>
<dbReference type="Proteomes" id="UP000773462">
    <property type="component" value="Unassembled WGS sequence"/>
</dbReference>
<accession>A0ABS4P234</accession>
<keyword evidence="2" id="KW-1185">Reference proteome</keyword>